<keyword evidence="2" id="KW-1185">Reference proteome</keyword>
<dbReference type="EMBL" id="CM042885">
    <property type="protein sequence ID" value="KAI4365392.1"/>
    <property type="molecule type" value="Genomic_DNA"/>
</dbReference>
<protein>
    <submittedName>
        <fullName evidence="1">Uncharacterized protein</fullName>
    </submittedName>
</protein>
<comment type="caution">
    <text evidence="1">The sequence shown here is derived from an EMBL/GenBank/DDBJ whole genome shotgun (WGS) entry which is preliminary data.</text>
</comment>
<dbReference type="Proteomes" id="UP001057402">
    <property type="component" value="Chromosome 6"/>
</dbReference>
<gene>
    <name evidence="1" type="ORF">MLD38_021381</name>
</gene>
<accession>A0ACB9QIS9</accession>
<proteinExistence type="predicted"/>
<sequence>MKNNDQELKPRTIRDYAQPHVHECSSIVKPTIQANNFQIKPKVITILQNSSFLGSPSEDPHGHVPNFLEICDTFRYNGVSNDATNVTLPVFVNG</sequence>
<reference evidence="2" key="1">
    <citation type="journal article" date="2023" name="Front. Plant Sci.">
        <title>Chromosomal-level genome assembly of Melastoma candidum provides insights into trichome evolution.</title>
        <authorList>
            <person name="Zhong Y."/>
            <person name="Wu W."/>
            <person name="Sun C."/>
            <person name="Zou P."/>
            <person name="Liu Y."/>
            <person name="Dai S."/>
            <person name="Zhou R."/>
        </authorList>
    </citation>
    <scope>NUCLEOTIDE SEQUENCE [LARGE SCALE GENOMIC DNA]</scope>
</reference>
<name>A0ACB9QIS9_9MYRT</name>
<evidence type="ECO:0000313" key="1">
    <source>
        <dbReference type="EMBL" id="KAI4365392.1"/>
    </source>
</evidence>
<evidence type="ECO:0000313" key="2">
    <source>
        <dbReference type="Proteomes" id="UP001057402"/>
    </source>
</evidence>
<organism evidence="1 2">
    <name type="scientific">Melastoma candidum</name>
    <dbReference type="NCBI Taxonomy" id="119954"/>
    <lineage>
        <taxon>Eukaryota</taxon>
        <taxon>Viridiplantae</taxon>
        <taxon>Streptophyta</taxon>
        <taxon>Embryophyta</taxon>
        <taxon>Tracheophyta</taxon>
        <taxon>Spermatophyta</taxon>
        <taxon>Magnoliopsida</taxon>
        <taxon>eudicotyledons</taxon>
        <taxon>Gunneridae</taxon>
        <taxon>Pentapetalae</taxon>
        <taxon>rosids</taxon>
        <taxon>malvids</taxon>
        <taxon>Myrtales</taxon>
        <taxon>Melastomataceae</taxon>
        <taxon>Melastomatoideae</taxon>
        <taxon>Melastomateae</taxon>
        <taxon>Melastoma</taxon>
    </lineage>
</organism>